<dbReference type="EMBL" id="BJWL01000003">
    <property type="protein sequence ID" value="GFY83700.1"/>
    <property type="molecule type" value="Genomic_DNA"/>
</dbReference>
<accession>A0A7J0EBD3</accession>
<evidence type="ECO:0000313" key="3">
    <source>
        <dbReference type="Proteomes" id="UP000585474"/>
    </source>
</evidence>
<dbReference type="AlphaFoldDB" id="A0A7J0EBD3"/>
<feature type="region of interest" description="Disordered" evidence="1">
    <location>
        <begin position="81"/>
        <end position="114"/>
    </location>
</feature>
<reference evidence="2 3" key="1">
    <citation type="submission" date="2019-07" db="EMBL/GenBank/DDBJ databases">
        <title>De Novo Assembly of kiwifruit Actinidia rufa.</title>
        <authorList>
            <person name="Sugita-Konishi S."/>
            <person name="Sato K."/>
            <person name="Mori E."/>
            <person name="Abe Y."/>
            <person name="Kisaki G."/>
            <person name="Hamano K."/>
            <person name="Suezawa K."/>
            <person name="Otani M."/>
            <person name="Fukuda T."/>
            <person name="Manabe T."/>
            <person name="Gomi K."/>
            <person name="Tabuchi M."/>
            <person name="Akimitsu K."/>
            <person name="Kataoka I."/>
        </authorList>
    </citation>
    <scope>NUCLEOTIDE SEQUENCE [LARGE SCALE GENOMIC DNA]</scope>
    <source>
        <strain evidence="3">cv. Fuchu</strain>
    </source>
</reference>
<keyword evidence="3" id="KW-1185">Reference proteome</keyword>
<dbReference type="Proteomes" id="UP000585474">
    <property type="component" value="Unassembled WGS sequence"/>
</dbReference>
<dbReference type="GO" id="GO:0016740">
    <property type="term" value="F:transferase activity"/>
    <property type="evidence" value="ECO:0007669"/>
    <property type="project" value="UniProtKB-KW"/>
</dbReference>
<sequence length="114" mass="12107">MGASRFWKVWRIRAEARAMAGYCAGDEELESWVLKISGSAYAGEMTGIPSSSPTSIAKDMLPSAIMHVVGGDIRPIEFPIDKNNSAMSAGDGNKARPIEQRRSGGDSGGCGRCL</sequence>
<organism evidence="2 3">
    <name type="scientific">Actinidia rufa</name>
    <dbReference type="NCBI Taxonomy" id="165716"/>
    <lineage>
        <taxon>Eukaryota</taxon>
        <taxon>Viridiplantae</taxon>
        <taxon>Streptophyta</taxon>
        <taxon>Embryophyta</taxon>
        <taxon>Tracheophyta</taxon>
        <taxon>Spermatophyta</taxon>
        <taxon>Magnoliopsida</taxon>
        <taxon>eudicotyledons</taxon>
        <taxon>Gunneridae</taxon>
        <taxon>Pentapetalae</taxon>
        <taxon>asterids</taxon>
        <taxon>Ericales</taxon>
        <taxon>Actinidiaceae</taxon>
        <taxon>Actinidia</taxon>
    </lineage>
</organism>
<feature type="compositionally biased region" description="Basic and acidic residues" evidence="1">
    <location>
        <begin position="93"/>
        <end position="104"/>
    </location>
</feature>
<comment type="caution">
    <text evidence="2">The sequence shown here is derived from an EMBL/GenBank/DDBJ whole genome shotgun (WGS) entry which is preliminary data.</text>
</comment>
<protein>
    <submittedName>
        <fullName evidence="2">UDP-glucosyl transferase 85A3</fullName>
    </submittedName>
</protein>
<evidence type="ECO:0000256" key="1">
    <source>
        <dbReference type="SAM" id="MobiDB-lite"/>
    </source>
</evidence>
<proteinExistence type="predicted"/>
<keyword evidence="2" id="KW-0808">Transferase</keyword>
<gene>
    <name evidence="2" type="ORF">Acr_03g0004740</name>
</gene>
<feature type="compositionally biased region" description="Gly residues" evidence="1">
    <location>
        <begin position="105"/>
        <end position="114"/>
    </location>
</feature>
<evidence type="ECO:0000313" key="2">
    <source>
        <dbReference type="EMBL" id="GFY83700.1"/>
    </source>
</evidence>
<name>A0A7J0EBD3_9ERIC</name>